<comment type="caution">
    <text evidence="1">The sequence shown here is derived from an EMBL/GenBank/DDBJ whole genome shotgun (WGS) entry which is preliminary data.</text>
</comment>
<reference evidence="1 2" key="1">
    <citation type="submission" date="2018-03" db="EMBL/GenBank/DDBJ databases">
        <title>Genomic Encyclopedia of Archaeal and Bacterial Type Strains, Phase II (KMG-II): from individual species to whole genera.</title>
        <authorList>
            <person name="Goeker M."/>
        </authorList>
    </citation>
    <scope>NUCLEOTIDE SEQUENCE [LARGE SCALE GENOMIC DNA]</scope>
    <source>
        <strain evidence="1 2">DSM 27929</strain>
    </source>
</reference>
<dbReference type="Proteomes" id="UP000238157">
    <property type="component" value="Unassembled WGS sequence"/>
</dbReference>
<evidence type="ECO:0000313" key="2">
    <source>
        <dbReference type="Proteomes" id="UP000238157"/>
    </source>
</evidence>
<accession>A0A2T0WDT5</accession>
<keyword evidence="2" id="KW-1185">Reference proteome</keyword>
<gene>
    <name evidence="1" type="ORF">CLW00_11629</name>
</gene>
<dbReference type="EMBL" id="PVTR01000016">
    <property type="protein sequence ID" value="PRY84870.1"/>
    <property type="molecule type" value="Genomic_DNA"/>
</dbReference>
<sequence>MSADLCCLKLNSFFLGFEIANFEEMDRYTFF</sequence>
<evidence type="ECO:0000313" key="1">
    <source>
        <dbReference type="EMBL" id="PRY84870.1"/>
    </source>
</evidence>
<name>A0A2T0WDT5_9BACT</name>
<proteinExistence type="predicted"/>
<dbReference type="AlphaFoldDB" id="A0A2T0WDT5"/>
<protein>
    <submittedName>
        <fullName evidence="1">Uncharacterized protein</fullName>
    </submittedName>
</protein>
<organism evidence="1 2">
    <name type="scientific">Mongoliibacter ruber</name>
    <dbReference type="NCBI Taxonomy" id="1750599"/>
    <lineage>
        <taxon>Bacteria</taxon>
        <taxon>Pseudomonadati</taxon>
        <taxon>Bacteroidota</taxon>
        <taxon>Cytophagia</taxon>
        <taxon>Cytophagales</taxon>
        <taxon>Cyclobacteriaceae</taxon>
        <taxon>Mongoliibacter</taxon>
    </lineage>
</organism>